<organism evidence="1 2">
    <name type="scientific">Epilithonimonas pallida</name>
    <dbReference type="NCBI Taxonomy" id="373671"/>
    <lineage>
        <taxon>Bacteria</taxon>
        <taxon>Pseudomonadati</taxon>
        <taxon>Bacteroidota</taxon>
        <taxon>Flavobacteriia</taxon>
        <taxon>Flavobacteriales</taxon>
        <taxon>Weeksellaceae</taxon>
        <taxon>Chryseobacterium group</taxon>
        <taxon>Epilithonimonas</taxon>
    </lineage>
</organism>
<dbReference type="EMBL" id="FXUO01000006">
    <property type="protein sequence ID" value="SMP94719.1"/>
    <property type="molecule type" value="Genomic_DNA"/>
</dbReference>
<gene>
    <name evidence="1" type="ORF">SAMN05421679_106118</name>
</gene>
<keyword evidence="2" id="KW-1185">Reference proteome</keyword>
<evidence type="ECO:0000313" key="2">
    <source>
        <dbReference type="Proteomes" id="UP001158050"/>
    </source>
</evidence>
<dbReference type="RefSeq" id="WP_283417303.1">
    <property type="nucleotide sequence ID" value="NZ_FXUO01000006.1"/>
</dbReference>
<evidence type="ECO:0000313" key="1">
    <source>
        <dbReference type="EMBL" id="SMP94719.1"/>
    </source>
</evidence>
<name>A0ABY1R4F4_9FLAO</name>
<sequence>MNADTKIQKLSDLVYHELKSMGYCKLFNWEDYDYFKKQTFNKFNQVEAIVNLFLFYANDESDFSDYEF</sequence>
<dbReference type="Proteomes" id="UP001158050">
    <property type="component" value="Unassembled WGS sequence"/>
</dbReference>
<accession>A0ABY1R4F4</accession>
<comment type="caution">
    <text evidence="1">The sequence shown here is derived from an EMBL/GenBank/DDBJ whole genome shotgun (WGS) entry which is preliminary data.</text>
</comment>
<protein>
    <submittedName>
        <fullName evidence="1">Uncharacterized protein</fullName>
    </submittedName>
</protein>
<proteinExistence type="predicted"/>
<reference evidence="1 2" key="1">
    <citation type="submission" date="2017-05" db="EMBL/GenBank/DDBJ databases">
        <authorList>
            <person name="Varghese N."/>
            <person name="Submissions S."/>
        </authorList>
    </citation>
    <scope>NUCLEOTIDE SEQUENCE [LARGE SCALE GENOMIC DNA]</scope>
    <source>
        <strain evidence="1 2">DSM 18015</strain>
    </source>
</reference>